<organism evidence="15 16">
    <name type="scientific">Mucor lusitanicus CBS 277.49</name>
    <dbReference type="NCBI Taxonomy" id="747725"/>
    <lineage>
        <taxon>Eukaryota</taxon>
        <taxon>Fungi</taxon>
        <taxon>Fungi incertae sedis</taxon>
        <taxon>Mucoromycota</taxon>
        <taxon>Mucoromycotina</taxon>
        <taxon>Mucoromycetes</taxon>
        <taxon>Mucorales</taxon>
        <taxon>Mucorineae</taxon>
        <taxon>Mucoraceae</taxon>
        <taxon>Mucor</taxon>
    </lineage>
</organism>
<dbReference type="Pfam" id="PF02666">
    <property type="entry name" value="PS_Dcarbxylase"/>
    <property type="match status" value="1"/>
</dbReference>
<dbReference type="SUPFAM" id="SSF47473">
    <property type="entry name" value="EF-hand"/>
    <property type="match status" value="1"/>
</dbReference>
<dbReference type="HAMAP" id="MF_00663">
    <property type="entry name" value="PS_decarb_PSD_B_type2"/>
    <property type="match status" value="1"/>
</dbReference>
<feature type="active site" description="Charge relay system; for autoendoproteolytic cleavage activity" evidence="11">
    <location>
        <position position="511"/>
    </location>
</feature>
<dbReference type="GO" id="GO:0004609">
    <property type="term" value="F:phosphatidylserine decarboxylase activity"/>
    <property type="evidence" value="ECO:0007669"/>
    <property type="project" value="UniProtKB-UniRule"/>
</dbReference>
<comment type="catalytic activity">
    <reaction evidence="11">
        <text>a 1,2-diacyl-sn-glycero-3-phospho-L-serine + H(+) = a 1,2-diacyl-sn-glycero-3-phosphoethanolamine + CO2</text>
        <dbReference type="Rhea" id="RHEA:20828"/>
        <dbReference type="ChEBI" id="CHEBI:15378"/>
        <dbReference type="ChEBI" id="CHEBI:16526"/>
        <dbReference type="ChEBI" id="CHEBI:57262"/>
        <dbReference type="ChEBI" id="CHEBI:64612"/>
        <dbReference type="EC" id="4.1.1.65"/>
    </reaction>
</comment>
<evidence type="ECO:0000256" key="7">
    <source>
        <dbReference type="ARBA" id="ARBA00023209"/>
    </source>
</evidence>
<comment type="subunit">
    <text evidence="11">Heterodimer of a large membrane-associated beta subunit and a small pyruvoyl-containing alpha subunit.</text>
</comment>
<keyword evidence="9 11" id="KW-1208">Phospholipid metabolism</keyword>
<dbReference type="SMART" id="SM00239">
    <property type="entry name" value="C2"/>
    <property type="match status" value="1"/>
</dbReference>
<sequence length="768" mass="88018">MSDSSSRKRLTARRKKKHGIEGKFHQDVMGVTFLEVCHAKDLPPERNLARTSFDMDPFVVVSYGTSTFRTSAVRHNLNPVWNEKLFFHVRHHEANFHLKFTVYDREKFSGNDLVAWCQVPIQDIIQQHKEMQFADSQDEEIDMIEQEMDRLTFPLQMVNPDKWKNKRPSLTIRAKFMPYEEIRKMFWLSLAKAYDAEHTGTLSRLQVQSMLETIGSTITEATIDRFWSNSGKDPKMEDQEITLEELVNSLENYMQAEAEYNGNWPTSPTMTPSASGDNMEGLGLSMMQMAMDQDDDDQDEDEDEDEDDEEEDWNVEKVIRLKECPICHRPNLGRRSQMDIITHIATCAANDWTTVDRFLMGNFLTEAYAQRRWFVKLVRKVGYGKYSLGRDNANIIIQDRRTGQLIEEKMSVYVRLGMRLVYKGMKTSIQSKGAQRILTNLTLKQGRRFDSPNSAREIPGFIKFHKIQLHEVWKPVSSFKTFNEFFYRKLKPGARPADSPEDPTVAVSPADSRMTAFDSVSEATRLWIKGIEFSLKKLLGDPTSAKELQGGPLAVFRLAPQDYHRFHSPVDGIVTKVKHISGQYYTVNPMAIRTTIDVFGENARTIVWMDSKEFGKVAVVCVGAMLVGSIIITAKVGSELKRADEMGYFAFGGSTLVVVFEKGKMNFDRDLLENSDRTVETLVGGIHVCNPGPCCTHPIYRFKSVIILADCHHSRHNNSIQAYTCMNTPFPLFNYLFLFTMMMTMLYMDISTVMSALKLLLLPHQPNK</sequence>
<evidence type="ECO:0000313" key="16">
    <source>
        <dbReference type="Proteomes" id="UP000077051"/>
    </source>
</evidence>
<evidence type="ECO:0000256" key="11">
    <source>
        <dbReference type="HAMAP-Rule" id="MF_03209"/>
    </source>
</evidence>
<evidence type="ECO:0000256" key="1">
    <source>
        <dbReference type="ARBA" id="ARBA00005189"/>
    </source>
</evidence>
<dbReference type="GO" id="GO:0016540">
    <property type="term" value="P:protein autoprocessing"/>
    <property type="evidence" value="ECO:0007669"/>
    <property type="project" value="UniProtKB-UniRule"/>
</dbReference>
<dbReference type="STRING" id="747725.A0A162R5X2"/>
<dbReference type="InterPro" id="IPR003817">
    <property type="entry name" value="PS_Dcarbxylase"/>
</dbReference>
<dbReference type="GO" id="GO:0010008">
    <property type="term" value="C:endosome membrane"/>
    <property type="evidence" value="ECO:0007669"/>
    <property type="project" value="UniProtKB-SubCell"/>
</dbReference>
<feature type="active site" description="Schiff-base intermediate with substrate; via pyruvic acid; for decarboxylase activity" evidence="11">
    <location>
        <position position="654"/>
    </location>
</feature>
<dbReference type="InterPro" id="IPR033179">
    <property type="entry name" value="PSD_type2_pro"/>
</dbReference>
<evidence type="ECO:0000256" key="10">
    <source>
        <dbReference type="ARBA" id="ARBA00023317"/>
    </source>
</evidence>
<feature type="chain" id="PRO_5023487370" description="Phosphatidylserine decarboxylase 2 beta chain" evidence="11">
    <location>
        <begin position="1"/>
        <end position="653"/>
    </location>
</feature>
<comment type="caution">
    <text evidence="15">The sequence shown here is derived from an EMBL/GenBank/DDBJ whole genome shotgun (WGS) entry which is preliminary data.</text>
</comment>
<feature type="compositionally biased region" description="Polar residues" evidence="12">
    <location>
        <begin position="263"/>
        <end position="276"/>
    </location>
</feature>
<feature type="chain" id="PRO_5023487369" description="Phosphatidylserine decarboxylase 2 alpha chain" evidence="11">
    <location>
        <begin position="654"/>
        <end position="768"/>
    </location>
</feature>
<feature type="site" description="Cleavage (non-hydrolytic); by autocatalysis" evidence="11">
    <location>
        <begin position="653"/>
        <end position="654"/>
    </location>
</feature>
<feature type="transmembrane region" description="Helical" evidence="13">
    <location>
        <begin position="614"/>
        <end position="634"/>
    </location>
</feature>
<dbReference type="InterPro" id="IPR000008">
    <property type="entry name" value="C2_dom"/>
</dbReference>
<dbReference type="Proteomes" id="UP000077051">
    <property type="component" value="Unassembled WGS sequence"/>
</dbReference>
<proteinExistence type="inferred from homology"/>
<keyword evidence="16" id="KW-1185">Reference proteome</keyword>
<dbReference type="PROSITE" id="PS50004">
    <property type="entry name" value="C2"/>
    <property type="match status" value="1"/>
</dbReference>
<feature type="region of interest" description="Disordered" evidence="12">
    <location>
        <begin position="260"/>
        <end position="313"/>
    </location>
</feature>
<keyword evidence="11" id="KW-0333">Golgi apparatus</keyword>
<evidence type="ECO:0000256" key="6">
    <source>
        <dbReference type="ARBA" id="ARBA00023145"/>
    </source>
</evidence>
<protein>
    <recommendedName>
        <fullName evidence="11">Phosphatidylserine decarboxylase proenzyme 2</fullName>
        <ecNumber evidence="11">4.1.1.65</ecNumber>
    </recommendedName>
    <component>
        <recommendedName>
            <fullName evidence="11">Phosphatidylserine decarboxylase 2 beta chain</fullName>
        </recommendedName>
    </component>
    <component>
        <recommendedName>
            <fullName evidence="11">Phosphatidylserine decarboxylase 2 alpha chain</fullName>
        </recommendedName>
    </component>
</protein>
<evidence type="ECO:0000256" key="3">
    <source>
        <dbReference type="ARBA" id="ARBA00022793"/>
    </source>
</evidence>
<keyword evidence="10 11" id="KW-0670">Pyruvate</keyword>
<feature type="active site" description="Charge relay system; for autoendoproteolytic cleavage activity" evidence="11">
    <location>
        <position position="654"/>
    </location>
</feature>
<keyword evidence="13" id="KW-0812">Transmembrane</keyword>
<name>A0A162R5X2_MUCCL</name>
<comment type="subcellular location">
    <subcellularLocation>
        <location evidence="11">Golgi apparatus membrane</location>
        <topology evidence="11">Peripheral membrane protein</topology>
        <orientation evidence="11">Cytoplasmic side</orientation>
    </subcellularLocation>
    <subcellularLocation>
        <location evidence="11">Endosome membrane</location>
        <topology evidence="11">Peripheral membrane protein</topology>
        <orientation evidence="11">Cytoplasmic side</orientation>
    </subcellularLocation>
</comment>
<feature type="active site" description="Charge relay system; for autoendoproteolytic cleavage activity" evidence="11">
    <location>
        <position position="567"/>
    </location>
</feature>
<gene>
    <name evidence="11" type="primary">PSD2</name>
    <name evidence="15" type="ORF">MUCCIDRAFT_136788</name>
</gene>
<dbReference type="AlphaFoldDB" id="A0A162R5X2"/>
<dbReference type="InterPro" id="IPR033177">
    <property type="entry name" value="PSD-B"/>
</dbReference>
<evidence type="ECO:0000256" key="12">
    <source>
        <dbReference type="SAM" id="MobiDB-lite"/>
    </source>
</evidence>
<accession>A0A162R5X2</accession>
<keyword evidence="13" id="KW-1133">Transmembrane helix</keyword>
<comment type="domain">
    <text evidence="11">The C2 domains have an essential, but non-catalytic function. They may facilitate interactions with other proteins and are required for lipid transport function.</text>
</comment>
<keyword evidence="3 11" id="KW-0210">Decarboxylase</keyword>
<dbReference type="EMBL" id="AMYB01000001">
    <property type="protein sequence ID" value="OAD08630.1"/>
    <property type="molecule type" value="Genomic_DNA"/>
</dbReference>
<keyword evidence="8 11" id="KW-0456">Lyase</keyword>
<dbReference type="GO" id="GO:0006646">
    <property type="term" value="P:phosphatidylethanolamine biosynthetic process"/>
    <property type="evidence" value="ECO:0007669"/>
    <property type="project" value="UniProtKB-UniRule"/>
</dbReference>
<evidence type="ECO:0000256" key="4">
    <source>
        <dbReference type="ARBA" id="ARBA00023098"/>
    </source>
</evidence>
<dbReference type="EC" id="4.1.1.65" evidence="11"/>
<keyword evidence="11" id="KW-0967">Endosome</keyword>
<feature type="compositionally biased region" description="Acidic residues" evidence="12">
    <location>
        <begin position="292"/>
        <end position="313"/>
    </location>
</feature>
<dbReference type="GO" id="GO:0000139">
    <property type="term" value="C:Golgi membrane"/>
    <property type="evidence" value="ECO:0007669"/>
    <property type="project" value="UniProtKB-SubCell"/>
</dbReference>
<keyword evidence="4 11" id="KW-0443">Lipid metabolism</keyword>
<dbReference type="UniPathway" id="UPA00558">
    <property type="reaction ID" value="UER00616"/>
</dbReference>
<comment type="similarity">
    <text evidence="11">Belongs to the phosphatidylserine decarboxylase family. PSD-B subfamily. Eukaryotic type II sub-subfamily.</text>
</comment>
<evidence type="ECO:0000256" key="8">
    <source>
        <dbReference type="ARBA" id="ARBA00023239"/>
    </source>
</evidence>
<comment type="cofactor">
    <cofactor evidence="11">
        <name>pyruvate</name>
        <dbReference type="ChEBI" id="CHEBI:15361"/>
    </cofactor>
    <text evidence="11">Binds 1 pyruvoyl group covalently per subunit.</text>
</comment>
<comment type="function">
    <text evidence="11">Catalyzes the formation of phosphatidylethanolamine (PtdEtn) from phosphatidylserine (PtdSer). Plays a central role in phospholipid metabolism and in the interorganelle trafficking of phosphatidylserine.</text>
</comment>
<reference evidence="15 16" key="1">
    <citation type="submission" date="2015-06" db="EMBL/GenBank/DDBJ databases">
        <title>Expansion of signal transduction pathways in fungi by whole-genome duplication.</title>
        <authorList>
            <consortium name="DOE Joint Genome Institute"/>
            <person name="Corrochano L.M."/>
            <person name="Kuo A."/>
            <person name="Marcet-Houben M."/>
            <person name="Polaino S."/>
            <person name="Salamov A."/>
            <person name="Villalobos J.M."/>
            <person name="Alvarez M.I."/>
            <person name="Avalos J."/>
            <person name="Benito E.P."/>
            <person name="Benoit I."/>
            <person name="Burger G."/>
            <person name="Camino L.P."/>
            <person name="Canovas D."/>
            <person name="Cerda-Olmedo E."/>
            <person name="Cheng J.-F."/>
            <person name="Dominguez A."/>
            <person name="Elias M."/>
            <person name="Eslava A.P."/>
            <person name="Glaser F."/>
            <person name="Grimwood J."/>
            <person name="Gutierrez G."/>
            <person name="Heitman J."/>
            <person name="Henrissat B."/>
            <person name="Iturriaga E.A."/>
            <person name="Lang B.F."/>
            <person name="Lavin J.L."/>
            <person name="Lee S."/>
            <person name="Li W."/>
            <person name="Lindquist E."/>
            <person name="Lopez-Garcia S."/>
            <person name="Luque E.M."/>
            <person name="Marcos A.T."/>
            <person name="Martin J."/>
            <person name="Mccluskey K."/>
            <person name="Medina H.R."/>
            <person name="Miralles-Duran A."/>
            <person name="Miyazaki A."/>
            <person name="Munoz-Torres E."/>
            <person name="Oguiza J.A."/>
            <person name="Ohm R."/>
            <person name="Olmedo M."/>
            <person name="Orejas M."/>
            <person name="Ortiz-Castellanos L."/>
            <person name="Pisabarro A.G."/>
            <person name="Rodriguez-Romero J."/>
            <person name="Ruiz-Herrera J."/>
            <person name="Ruiz-Vazquez R."/>
            <person name="Sanz C."/>
            <person name="Schackwitz W."/>
            <person name="Schmutz J."/>
            <person name="Shahriari M."/>
            <person name="Shelest E."/>
            <person name="Silva-Franco F."/>
            <person name="Soanes D."/>
            <person name="Syed K."/>
            <person name="Tagua V.G."/>
            <person name="Talbot N.J."/>
            <person name="Thon M."/>
            <person name="De Vries R.P."/>
            <person name="Wiebenga A."/>
            <person name="Yadav J.S."/>
            <person name="Braun E.L."/>
            <person name="Baker S."/>
            <person name="Garre V."/>
            <person name="Horwitz B."/>
            <person name="Torres-Martinez S."/>
            <person name="Idnurm A."/>
            <person name="Herrera-Estrella A."/>
            <person name="Gabaldon T."/>
            <person name="Grigoriev I.V."/>
        </authorList>
    </citation>
    <scope>NUCLEOTIDE SEQUENCE [LARGE SCALE GENOMIC DNA]</scope>
    <source>
        <strain evidence="15 16">CBS 277.49</strain>
    </source>
</reference>
<keyword evidence="6 11" id="KW-0865">Zymogen</keyword>
<comment type="pathway">
    <text evidence="11">Phospholipid metabolism; phosphatidylethanolamine biosynthesis; phosphatidylethanolamine from CDP-diacylglycerol: step 2/2.</text>
</comment>
<feature type="modified residue" description="Pyruvic acid (Ser); by autocatalysis" evidence="11">
    <location>
        <position position="654"/>
    </location>
</feature>
<dbReference type="InterPro" id="IPR011992">
    <property type="entry name" value="EF-hand-dom_pair"/>
</dbReference>
<comment type="pathway">
    <text evidence="1">Lipid metabolism.</text>
</comment>
<dbReference type="Pfam" id="PF00168">
    <property type="entry name" value="C2"/>
    <property type="match status" value="1"/>
</dbReference>
<dbReference type="Gene3D" id="1.10.238.10">
    <property type="entry name" value="EF-hand"/>
    <property type="match status" value="1"/>
</dbReference>
<dbReference type="Gene3D" id="2.60.40.150">
    <property type="entry name" value="C2 domain"/>
    <property type="match status" value="1"/>
</dbReference>
<evidence type="ECO:0000256" key="2">
    <source>
        <dbReference type="ARBA" id="ARBA00022516"/>
    </source>
</evidence>
<feature type="transmembrane region" description="Helical" evidence="13">
    <location>
        <begin position="736"/>
        <end position="761"/>
    </location>
</feature>
<keyword evidence="7 11" id="KW-0594">Phospholipid biosynthesis</keyword>
<feature type="domain" description="C2" evidence="14">
    <location>
        <begin position="4"/>
        <end position="134"/>
    </location>
</feature>
<dbReference type="NCBIfam" id="TIGR00163">
    <property type="entry name" value="PS_decarb"/>
    <property type="match status" value="1"/>
</dbReference>
<keyword evidence="2 11" id="KW-0444">Lipid biosynthesis</keyword>
<dbReference type="OrthoDB" id="5973539at2759"/>
<keyword evidence="5 11" id="KW-0472">Membrane</keyword>
<dbReference type="GO" id="GO:0005795">
    <property type="term" value="C:Golgi stack"/>
    <property type="evidence" value="ECO:0007669"/>
    <property type="project" value="UniProtKB-UniRule"/>
</dbReference>
<evidence type="ECO:0000256" key="9">
    <source>
        <dbReference type="ARBA" id="ARBA00023264"/>
    </source>
</evidence>
<evidence type="ECO:0000256" key="5">
    <source>
        <dbReference type="ARBA" id="ARBA00023136"/>
    </source>
</evidence>
<dbReference type="PANTHER" id="PTHR10067:SF17">
    <property type="entry name" value="PHOSPHATIDYLSERINE DECARBOXYLASE PROENZYME 2"/>
    <property type="match status" value="1"/>
</dbReference>
<evidence type="ECO:0000259" key="14">
    <source>
        <dbReference type="PROSITE" id="PS50004"/>
    </source>
</evidence>
<evidence type="ECO:0000313" key="15">
    <source>
        <dbReference type="EMBL" id="OAD08630.1"/>
    </source>
</evidence>
<dbReference type="PANTHER" id="PTHR10067">
    <property type="entry name" value="PHOSPHATIDYLSERINE DECARBOXYLASE"/>
    <property type="match status" value="1"/>
</dbReference>
<dbReference type="VEuPathDB" id="FungiDB:MUCCIDRAFT_136788"/>
<dbReference type="InterPro" id="IPR035892">
    <property type="entry name" value="C2_domain_sf"/>
</dbReference>
<comment type="PTM">
    <text evidence="11">Is synthesized initially as an inactive proenzyme. Formation of the active enzyme involves a self-maturation process in which the active site pyruvoyl group is generated from an internal serine residue via an autocatalytic post-translational modification. Two non-identical subunits are generated from the proenzyme in this reaction, and the pyruvate is formed at the N-terminus of the alpha chain, which is derived from the carboxyl end of the proenzyme. The autoendoproteolytic cleavage occurs by a canonical serine protease mechanism, in which the side chain hydroxyl group of the serine supplies its oxygen atom to form the C-terminus of the beta chain, while the remainder of the serine residue undergoes an oxidative deamination to produce ammonia and the pyruvoyl prosthetic group on the alpha chain. During this reaction, the Ser that is part of the protease active site of the proenzyme becomes the pyruvoyl prosthetic group, which constitutes an essential element of the active site of the mature decarboxylase.</text>
</comment>
<dbReference type="SUPFAM" id="SSF49562">
    <property type="entry name" value="C2 domain (Calcium/lipid-binding domain, CaLB)"/>
    <property type="match status" value="1"/>
</dbReference>
<evidence type="ECO:0000256" key="13">
    <source>
        <dbReference type="SAM" id="Phobius"/>
    </source>
</evidence>